<proteinExistence type="predicted"/>
<dbReference type="InterPro" id="IPR027417">
    <property type="entry name" value="P-loop_NTPase"/>
</dbReference>
<dbReference type="CDD" id="cd02042">
    <property type="entry name" value="ParAB_family"/>
    <property type="match status" value="1"/>
</dbReference>
<dbReference type="eggNOG" id="COG1192">
    <property type="taxonomic scope" value="Bacteria"/>
</dbReference>
<dbReference type="InterPro" id="IPR002586">
    <property type="entry name" value="CobQ/CobB/MinD/ParA_Nub-bd_dom"/>
</dbReference>
<organism evidence="2">
    <name type="scientific">Caulobacter sp. (strain K31)</name>
    <dbReference type="NCBI Taxonomy" id="366602"/>
    <lineage>
        <taxon>Bacteria</taxon>
        <taxon>Pseudomonadati</taxon>
        <taxon>Pseudomonadota</taxon>
        <taxon>Alphaproteobacteria</taxon>
        <taxon>Caulobacterales</taxon>
        <taxon>Caulobacteraceae</taxon>
        <taxon>Caulobacter</taxon>
    </lineage>
</organism>
<accession>B0T0G5</accession>
<dbReference type="Gene3D" id="3.40.50.300">
    <property type="entry name" value="P-loop containing nucleotide triphosphate hydrolases"/>
    <property type="match status" value="1"/>
</dbReference>
<evidence type="ECO:0000313" key="2">
    <source>
        <dbReference type="EMBL" id="ABZ70611.1"/>
    </source>
</evidence>
<dbReference type="EMBL" id="CP000927">
    <property type="protein sequence ID" value="ABZ70611.1"/>
    <property type="molecule type" value="Genomic_DNA"/>
</dbReference>
<dbReference type="PANTHER" id="PTHR13696:SF96">
    <property type="entry name" value="COBQ_COBB_MIND_PARA NUCLEOTIDE BINDING DOMAIN-CONTAINING PROTEIN"/>
    <property type="match status" value="1"/>
</dbReference>
<name>B0T0G5_CAUSK</name>
<dbReference type="KEGG" id="cak:Caul_1481"/>
<dbReference type="SUPFAM" id="SSF52540">
    <property type="entry name" value="P-loop containing nucleoside triphosphate hydrolases"/>
    <property type="match status" value="1"/>
</dbReference>
<dbReference type="OrthoDB" id="9804460at2"/>
<sequence>MKTITVLSRKGGSGKTTLSVNLALVAYLAGRKVMLADIDPQRSASDALRARSEPGPTLAEITAGKLFMAKSNAMREGYDYLFIDTPASPEADVAQAVNAADLCLVVGRPSFLDLAPIVRSAEAVRRLGKSGFVVLNQAHTNKPDVAPTAFPEILEALRFCGLPLAPYGLRSREVFQKAMARGRCAAEHEPGSPAGRDLERLWTHVEAGLVGAAETPMRAALTA</sequence>
<dbReference type="PIRSF" id="PIRSF009320">
    <property type="entry name" value="Nuc_binding_HP_1000"/>
    <property type="match status" value="1"/>
</dbReference>
<evidence type="ECO:0000259" key="1">
    <source>
        <dbReference type="Pfam" id="PF01656"/>
    </source>
</evidence>
<dbReference type="Pfam" id="PF01656">
    <property type="entry name" value="CbiA"/>
    <property type="match status" value="1"/>
</dbReference>
<dbReference type="InterPro" id="IPR050678">
    <property type="entry name" value="DNA_Partitioning_ATPase"/>
</dbReference>
<feature type="domain" description="CobQ/CobB/MinD/ParA nucleotide binding" evidence="1">
    <location>
        <begin position="4"/>
        <end position="138"/>
    </location>
</feature>
<gene>
    <name evidence="2" type="ordered locus">Caul_1481</name>
</gene>
<dbReference type="HOGENOM" id="CLU_037612_5_3_5"/>
<reference evidence="2" key="1">
    <citation type="submission" date="2008-01" db="EMBL/GenBank/DDBJ databases">
        <title>Complete sequence of chromosome of Caulobacter sp. K31.</title>
        <authorList>
            <consortium name="US DOE Joint Genome Institute"/>
            <person name="Copeland A."/>
            <person name="Lucas S."/>
            <person name="Lapidus A."/>
            <person name="Barry K."/>
            <person name="Glavina del Rio T."/>
            <person name="Dalin E."/>
            <person name="Tice H."/>
            <person name="Pitluck S."/>
            <person name="Bruce D."/>
            <person name="Goodwin L."/>
            <person name="Thompson L.S."/>
            <person name="Brettin T."/>
            <person name="Detter J.C."/>
            <person name="Han C."/>
            <person name="Schmutz J."/>
            <person name="Larimer F."/>
            <person name="Land M."/>
            <person name="Hauser L."/>
            <person name="Kyrpides N."/>
            <person name="Kim E."/>
            <person name="Stephens C."/>
            <person name="Richardson P."/>
        </authorList>
    </citation>
    <scope>NUCLEOTIDE SEQUENCE [LARGE SCALE GENOMIC DNA]</scope>
    <source>
        <strain evidence="2">K31</strain>
    </source>
</reference>
<dbReference type="PANTHER" id="PTHR13696">
    <property type="entry name" value="P-LOOP CONTAINING NUCLEOSIDE TRIPHOSPHATE HYDROLASE"/>
    <property type="match status" value="1"/>
</dbReference>
<protein>
    <submittedName>
        <fullName evidence="2">Cobyrinic acid ac-diamide synthase</fullName>
    </submittedName>
</protein>
<dbReference type="AlphaFoldDB" id="B0T0G5"/>
<dbReference type="STRING" id="366602.Caul_1481"/>